<dbReference type="Proteomes" id="UP000020077">
    <property type="component" value="Unassembled WGS sequence"/>
</dbReference>
<evidence type="ECO:0000313" key="1">
    <source>
        <dbReference type="EMBL" id="KFB72365.1"/>
    </source>
</evidence>
<organism evidence="1 2">
    <name type="scientific">Candidatus Accumulibacter phosphatis</name>
    <dbReference type="NCBI Taxonomy" id="327160"/>
    <lineage>
        <taxon>Bacteria</taxon>
        <taxon>Pseudomonadati</taxon>
        <taxon>Pseudomonadota</taxon>
        <taxon>Betaproteobacteria</taxon>
        <taxon>Candidatus Accumulibacter</taxon>
    </lineage>
</organism>
<dbReference type="EMBL" id="JDVG02000397">
    <property type="protein sequence ID" value="KFB72365.1"/>
    <property type="molecule type" value="Genomic_DNA"/>
</dbReference>
<evidence type="ECO:0000313" key="2">
    <source>
        <dbReference type="Proteomes" id="UP000020077"/>
    </source>
</evidence>
<gene>
    <name evidence="1" type="ORF">AW09_002448</name>
</gene>
<proteinExistence type="predicted"/>
<comment type="caution">
    <text evidence="1">The sequence shown here is derived from an EMBL/GenBank/DDBJ whole genome shotgun (WGS) entry which is preliminary data.</text>
</comment>
<name>A0A080LX02_9PROT</name>
<protein>
    <submittedName>
        <fullName evidence="1">Uncharacterized protein</fullName>
    </submittedName>
</protein>
<dbReference type="AlphaFoldDB" id="A0A080LX02"/>
<reference evidence="1 2" key="1">
    <citation type="submission" date="2014-02" db="EMBL/GenBank/DDBJ databases">
        <title>Expanding our view of genomic diversity in Candidatus Accumulibacter clades.</title>
        <authorList>
            <person name="Skennerton C.T."/>
            <person name="Barr J.J."/>
            <person name="Slater F.R."/>
            <person name="Bond P.L."/>
            <person name="Tyson G.W."/>
        </authorList>
    </citation>
    <scope>NUCLEOTIDE SEQUENCE [LARGE SCALE GENOMIC DNA]</scope>
    <source>
        <strain evidence="2">BA-91</strain>
    </source>
</reference>
<accession>A0A080LX02</accession>
<sequence>MDAAQDAAGPPLVVGDPLDRLESVMDAGISEDVEVQAGAHQQPELPEADRSEMIERVHLVAESDIEHVLDAHEQPAQELLQDLDHDRFQLRRLVRSAVGWVVRRKWRPHPGMSTAVVII</sequence>